<proteinExistence type="predicted"/>
<sequence length="79" mass="9148">MPLSYMPVGRCYEKLYQYDLTIGYFKKSLTKINDSGRNEEYLSACLHTSIGRRYQFKANDSLAITESLPRSCVGRRSKQ</sequence>
<reference evidence="1" key="1">
    <citation type="submission" date="2021-02" db="EMBL/GenBank/DDBJ databases">
        <authorList>
            <person name="Nowell W R."/>
        </authorList>
    </citation>
    <scope>NUCLEOTIDE SEQUENCE</scope>
</reference>
<evidence type="ECO:0000313" key="3">
    <source>
        <dbReference type="Proteomes" id="UP000663829"/>
    </source>
</evidence>
<evidence type="ECO:0000313" key="1">
    <source>
        <dbReference type="EMBL" id="CAF1610728.1"/>
    </source>
</evidence>
<keyword evidence="3" id="KW-1185">Reference proteome</keyword>
<name>A0A816BLH1_9BILA</name>
<comment type="caution">
    <text evidence="1">The sequence shown here is derived from an EMBL/GenBank/DDBJ whole genome shotgun (WGS) entry which is preliminary data.</text>
</comment>
<gene>
    <name evidence="1" type="ORF">GPM918_LOCUS43065</name>
    <name evidence="2" type="ORF">SRO942_LOCUS44459</name>
</gene>
<protein>
    <submittedName>
        <fullName evidence="1">Uncharacterized protein</fullName>
    </submittedName>
</protein>
<dbReference type="Proteomes" id="UP000663829">
    <property type="component" value="Unassembled WGS sequence"/>
</dbReference>
<dbReference type="EMBL" id="CAJNOQ010037987">
    <property type="protein sequence ID" value="CAF1610728.1"/>
    <property type="molecule type" value="Genomic_DNA"/>
</dbReference>
<evidence type="ECO:0000313" key="2">
    <source>
        <dbReference type="EMBL" id="CAF4493560.1"/>
    </source>
</evidence>
<dbReference type="EMBL" id="CAJOBC010104735">
    <property type="protein sequence ID" value="CAF4493560.1"/>
    <property type="molecule type" value="Genomic_DNA"/>
</dbReference>
<accession>A0A816BLH1</accession>
<dbReference type="Proteomes" id="UP000681722">
    <property type="component" value="Unassembled WGS sequence"/>
</dbReference>
<dbReference type="AlphaFoldDB" id="A0A816BLH1"/>
<organism evidence="1 3">
    <name type="scientific">Didymodactylos carnosus</name>
    <dbReference type="NCBI Taxonomy" id="1234261"/>
    <lineage>
        <taxon>Eukaryota</taxon>
        <taxon>Metazoa</taxon>
        <taxon>Spiralia</taxon>
        <taxon>Gnathifera</taxon>
        <taxon>Rotifera</taxon>
        <taxon>Eurotatoria</taxon>
        <taxon>Bdelloidea</taxon>
        <taxon>Philodinida</taxon>
        <taxon>Philodinidae</taxon>
        <taxon>Didymodactylos</taxon>
    </lineage>
</organism>